<feature type="region of interest" description="Disordered" evidence="7">
    <location>
        <begin position="1549"/>
        <end position="1570"/>
    </location>
</feature>
<dbReference type="EMBL" id="LT558117">
    <property type="protein sequence ID" value="SAM59035.1"/>
    <property type="molecule type" value="Genomic_DNA"/>
</dbReference>
<dbReference type="SUPFAM" id="SSF117281">
    <property type="entry name" value="Kelch motif"/>
    <property type="match status" value="1"/>
</dbReference>
<feature type="coiled-coil region" evidence="6">
    <location>
        <begin position="1305"/>
        <end position="1374"/>
    </location>
</feature>
<dbReference type="InterPro" id="IPR006652">
    <property type="entry name" value="Kelch_1"/>
</dbReference>
<comment type="subcellular location">
    <subcellularLocation>
        <location evidence="1">Cytoplasm</location>
    </subcellularLocation>
</comment>
<protein>
    <submittedName>
        <fullName evidence="8">Related to KEL1-involved in cell fusion and morphology</fullName>
    </submittedName>
</protein>
<evidence type="ECO:0000313" key="9">
    <source>
        <dbReference type="Proteomes" id="UP000179920"/>
    </source>
</evidence>
<feature type="compositionally biased region" description="Low complexity" evidence="7">
    <location>
        <begin position="1665"/>
        <end position="1696"/>
    </location>
</feature>
<feature type="coiled-coil region" evidence="6">
    <location>
        <begin position="1216"/>
        <end position="1271"/>
    </location>
</feature>
<dbReference type="Proteomes" id="UP000179920">
    <property type="component" value="Chromosome I"/>
</dbReference>
<feature type="region of interest" description="Disordered" evidence="7">
    <location>
        <begin position="1441"/>
        <end position="1486"/>
    </location>
</feature>
<feature type="compositionally biased region" description="Low complexity" evidence="7">
    <location>
        <begin position="155"/>
        <end position="166"/>
    </location>
</feature>
<dbReference type="Gene3D" id="1.20.5.170">
    <property type="match status" value="1"/>
</dbReference>
<feature type="compositionally biased region" description="Basic and acidic residues" evidence="7">
    <location>
        <begin position="7"/>
        <end position="18"/>
    </location>
</feature>
<dbReference type="GO" id="GO:0051285">
    <property type="term" value="C:cell cortex of cell tip"/>
    <property type="evidence" value="ECO:0007669"/>
    <property type="project" value="TreeGrafter"/>
</dbReference>
<feature type="compositionally biased region" description="Polar residues" evidence="7">
    <location>
        <begin position="1468"/>
        <end position="1480"/>
    </location>
</feature>
<evidence type="ECO:0000256" key="3">
    <source>
        <dbReference type="ARBA" id="ARBA00022490"/>
    </source>
</evidence>
<feature type="compositionally biased region" description="Polar residues" evidence="7">
    <location>
        <begin position="779"/>
        <end position="792"/>
    </location>
</feature>
<dbReference type="GO" id="GO:0061245">
    <property type="term" value="P:establishment or maintenance of bipolar cell polarity"/>
    <property type="evidence" value="ECO:0007669"/>
    <property type="project" value="TreeGrafter"/>
</dbReference>
<evidence type="ECO:0000256" key="5">
    <source>
        <dbReference type="ARBA" id="ARBA00023054"/>
    </source>
</evidence>
<keyword evidence="3" id="KW-0963">Cytoplasm</keyword>
<dbReference type="FunFam" id="2.120.10.80:FF:000049">
    <property type="entry name" value="Cell polarity protein (Tea1)"/>
    <property type="match status" value="1"/>
</dbReference>
<organism evidence="8 9">
    <name type="scientific">Ustilago bromivora</name>
    <dbReference type="NCBI Taxonomy" id="307758"/>
    <lineage>
        <taxon>Eukaryota</taxon>
        <taxon>Fungi</taxon>
        <taxon>Dikarya</taxon>
        <taxon>Basidiomycota</taxon>
        <taxon>Ustilaginomycotina</taxon>
        <taxon>Ustilaginomycetes</taxon>
        <taxon>Ustilaginales</taxon>
        <taxon>Ustilaginaceae</taxon>
        <taxon>Ustilago</taxon>
    </lineage>
</organism>
<keyword evidence="2" id="KW-0880">Kelch repeat</keyword>
<dbReference type="OrthoDB" id="45365at2759"/>
<feature type="compositionally biased region" description="Polar residues" evidence="7">
    <location>
        <begin position="585"/>
        <end position="611"/>
    </location>
</feature>
<keyword evidence="5 6" id="KW-0175">Coiled coil</keyword>
<feature type="compositionally biased region" description="Basic and acidic residues" evidence="7">
    <location>
        <begin position="1441"/>
        <end position="1466"/>
    </location>
</feature>
<feature type="compositionally biased region" description="Low complexity" evidence="7">
    <location>
        <begin position="676"/>
        <end position="750"/>
    </location>
</feature>
<feature type="compositionally biased region" description="Polar residues" evidence="7">
    <location>
        <begin position="620"/>
        <end position="629"/>
    </location>
</feature>
<evidence type="ECO:0000256" key="6">
    <source>
        <dbReference type="SAM" id="Coils"/>
    </source>
</evidence>
<gene>
    <name evidence="8" type="ORF">UBRO_01124</name>
</gene>
<evidence type="ECO:0000256" key="7">
    <source>
        <dbReference type="SAM" id="MobiDB-lite"/>
    </source>
</evidence>
<feature type="coiled-coil region" evidence="6">
    <location>
        <begin position="1076"/>
        <end position="1131"/>
    </location>
</feature>
<dbReference type="Gene3D" id="2.120.10.80">
    <property type="entry name" value="Kelch-type beta propeller"/>
    <property type="match status" value="1"/>
</dbReference>
<feature type="region of interest" description="Disordered" evidence="7">
    <location>
        <begin position="1770"/>
        <end position="1791"/>
    </location>
</feature>
<reference evidence="9" key="1">
    <citation type="submission" date="2016-04" db="EMBL/GenBank/DDBJ databases">
        <authorList>
            <person name="Guldener U."/>
            <person name="Guldener U."/>
        </authorList>
    </citation>
    <scope>NUCLEOTIDE SEQUENCE [LARGE SCALE GENOMIC DNA]</scope>
    <source>
        <strain evidence="9">UB2112</strain>
    </source>
</reference>
<sequence>MAIFGKKKSDKDKDKEKQQSQSSGPSIGDSISLPSPAMESSARQPSQQQQQQQQQQQSPYSREASGIPTPGGSHIPNKGSISGLPGGPMAMGSGFAPYPGQPGPSGIPASSSGPLGSASGFRFGGPAPRPDGMGSGIPTPGGQGSLRSRKISEQGAPIMAAGAPPGSNFGMGSDVGSPNGGSISGLPSQSSGPDAGPPLSNPNLPGALLDKGRSQQVVYPWSQRGLVMKPPKFLDESRQAPPGALSPFPFPRYGHAVNQMASASGELYLFGGLVRESVKNDLYTVYVDKLISQTPNSPPNATGPGSVNPSQIYATATLVQMTGEIPPPRVGHATVLVSNVLILWGGDTKVRADDKQDEGLYLLNLSTREWTRVKAGDDPETCPVGRYGHSVAIVGSRFFVFGGQVDGTFMNDLWCFDLNSLKGTPTWECLKPQGDVPPKRTGHASVTYKEKIYVFGGTDGQYHYNDTWCYDIASDTWKELSCIGYIPVPREGHAACVVDDVMYIFGGRGVDGKDLGDLASFKITNQRWYMFANMGPSPSGRSGHVLSTFQNKVVVLGGESFTGAKPDDPATLHVLDTAKIKYPTDNNASQVKTPGGSKSNITSPSNGTSTGPAAVLGSQILGTNGSVRSAMSPLAEGDERHRTISPTTRGAPGPIQGSAPTSPPERGIEQNFAQLQQQQQPQPQQQQQPQPQQQQQPQPQPQQQQQPQPQQQQQPQPQQQQQPQPQQQQQPQPQQQPQQQQQPQPQQQQQMLPGSAPGVVVPAQIQSQPSLQQQLANQVSPLQGPSTLQSPYHQLPRAGVMNGDPAMRAISPPSSIPQYQTQLSQPSQLLTQQSGQLPPQQQQVPNQSQSYPYQQQMGLGSTPGVASASAPAHYDGPRSQRSIENMRAGGALSPTNMNSMRSINGVVSKMDSPAAPQDGFHYGRTTSPPGTNGYMSPQNVPAEVDAMRKREAWYKAALALAVKKGFVEPDQLNAGDLSIGDAQSITSERVSLDGIDTGAEGSDKDRVLKILISLKAQLASAKATIAQQAQGEADRHAESDRARSAALQEAAYYRAKLSAIESGSGDEMTRLDRERANKLEKSLADALRESTQLERQVSSLREQAKLEQQLRNSAEERLSETAKRAMAAEAAQMKAYDELSALQKRSYSTESALREHTEQVTTLSSLLSRHRADHEHASRQLDEAKASVAAHLAALMQLQTAHGSVTTRAAEYERLHDEQRGMLQQHQSNIADLRAQLEAKSAEAFNHASRAAELETLLHQHRQEAETHRTAATSGLAALLAHKDQTSSGDLGASTAVPSHVLDKMRALEDEAEQLRQLHAEARQMADEHASSLQEMQNRHLTTEKQATALRSELTALRSQLAVALQEAARLKDTASSKDLELRDRNRAIEAAQVKSSLLKQFMAERGVSVPNEDELSVKSGYADRRIRELEDEIDARGRELQEAEHRLQDSESRVEELTRELEHHASLTASRGTADSTSVAEAERRAQLADRELAETTASYKDRMAQLENDYQTAVQFVKGTEKMLRRMKDELKKYKTENAALQNELASMRSAGGGGRLSTDDGARSEEAARDIEALRSHLADVTQQSEEIAAENRELERRVAQLVAEQAQHRGSLDKTGDIAGSSDNGHSTRKVSELESEVARLQASLEESRKEVKKTLERNEQLQTQLSSSSATKSTEAGVEDASSLSRSLSAAQTSNEQLKRENANLTQRLQELDDKFQLLLGRIESTHEDGGERARDSMAYGSIAFELDKWERGTLGESDAYAAQQASQADTVPLSSAEAYAGKADH</sequence>
<feature type="region of interest" description="Disordered" evidence="7">
    <location>
        <begin position="1"/>
        <end position="209"/>
    </location>
</feature>
<feature type="region of interest" description="Disordered" evidence="7">
    <location>
        <begin position="1609"/>
        <end position="1639"/>
    </location>
</feature>
<keyword evidence="4" id="KW-0677">Repeat</keyword>
<feature type="compositionally biased region" description="Low complexity" evidence="7">
    <location>
        <begin position="44"/>
        <end position="59"/>
    </location>
</feature>
<feature type="compositionally biased region" description="Basic and acidic residues" evidence="7">
    <location>
        <begin position="1654"/>
        <end position="1664"/>
    </location>
</feature>
<dbReference type="InterPro" id="IPR015915">
    <property type="entry name" value="Kelch-typ_b-propeller"/>
</dbReference>
<accession>A0A1K0FUU5</accession>
<proteinExistence type="predicted"/>
<dbReference type="PANTHER" id="PTHR23244">
    <property type="entry name" value="KELCH REPEAT DOMAIN"/>
    <property type="match status" value="1"/>
</dbReference>
<evidence type="ECO:0000256" key="1">
    <source>
        <dbReference type="ARBA" id="ARBA00004496"/>
    </source>
</evidence>
<feature type="compositionally biased region" description="Basic and acidic residues" evidence="7">
    <location>
        <begin position="1610"/>
        <end position="1620"/>
    </location>
</feature>
<feature type="region of interest" description="Disordered" evidence="7">
    <location>
        <begin position="585"/>
        <end position="880"/>
    </location>
</feature>
<feature type="region of interest" description="Disordered" evidence="7">
    <location>
        <begin position="1654"/>
        <end position="1703"/>
    </location>
</feature>
<feature type="compositionally biased region" description="Low complexity" evidence="7">
    <location>
        <begin position="762"/>
        <end position="778"/>
    </location>
</feature>
<dbReference type="SMART" id="SM00612">
    <property type="entry name" value="Kelch"/>
    <property type="match status" value="2"/>
</dbReference>
<dbReference type="Pfam" id="PF24681">
    <property type="entry name" value="Kelch_KLHDC2_KLHL20_DRC7"/>
    <property type="match status" value="1"/>
</dbReference>
<feature type="compositionally biased region" description="Low complexity" evidence="7">
    <location>
        <begin position="817"/>
        <end position="856"/>
    </location>
</feature>
<dbReference type="PANTHER" id="PTHR23244:SF456">
    <property type="entry name" value="MULTIPLE EPIDERMAL GROWTH FACTOR-LIKE DOMAINS PROTEIN 8"/>
    <property type="match status" value="1"/>
</dbReference>
<name>A0A1K0FUU5_9BASI</name>
<feature type="compositionally biased region" description="Low complexity" evidence="7">
    <location>
        <begin position="104"/>
        <end position="120"/>
    </location>
</feature>
<feature type="compositionally biased region" description="Gly residues" evidence="7">
    <location>
        <begin position="133"/>
        <end position="144"/>
    </location>
</feature>
<evidence type="ECO:0000256" key="2">
    <source>
        <dbReference type="ARBA" id="ARBA00022441"/>
    </source>
</evidence>
<feature type="compositionally biased region" description="Basic and acidic residues" evidence="7">
    <location>
        <begin position="1560"/>
        <end position="1570"/>
    </location>
</feature>
<evidence type="ECO:0000313" key="8">
    <source>
        <dbReference type="EMBL" id="SAM59035.1"/>
    </source>
</evidence>
<evidence type="ECO:0000256" key="4">
    <source>
        <dbReference type="ARBA" id="ARBA00022737"/>
    </source>
</evidence>